<sequence length="128" mass="13824">MRTKIYFLVFIMLSFGGIVYASDAPIDLKNDGNGEGGPGVNPRRIALPPITATLTDNNSVEVTFTANAGLVDIVVKDINGTVYYESSINTSQSKILSVDVNTLPADTYIITIKNRTGTLNKYGSFEID</sequence>
<dbReference type="EMBL" id="JBHSGN010000170">
    <property type="protein sequence ID" value="MFC4677090.1"/>
    <property type="molecule type" value="Genomic_DNA"/>
</dbReference>
<evidence type="ECO:0000313" key="2">
    <source>
        <dbReference type="Proteomes" id="UP001596023"/>
    </source>
</evidence>
<dbReference type="Pfam" id="PF11589">
    <property type="entry name" value="DUF3244"/>
    <property type="match status" value="1"/>
</dbReference>
<name>A0ABV9L403_9BACT</name>
<proteinExistence type="predicted"/>
<dbReference type="Proteomes" id="UP001596023">
    <property type="component" value="Unassembled WGS sequence"/>
</dbReference>
<gene>
    <name evidence="1" type="ORF">ACFO6W_25750</name>
</gene>
<comment type="caution">
    <text evidence="1">The sequence shown here is derived from an EMBL/GenBank/DDBJ whole genome shotgun (WGS) entry which is preliminary data.</text>
</comment>
<reference evidence="2" key="1">
    <citation type="journal article" date="2019" name="Int. J. Syst. Evol. Microbiol.">
        <title>The Global Catalogue of Microorganisms (GCM) 10K type strain sequencing project: providing services to taxonomists for standard genome sequencing and annotation.</title>
        <authorList>
            <consortium name="The Broad Institute Genomics Platform"/>
            <consortium name="The Broad Institute Genome Sequencing Center for Infectious Disease"/>
            <person name="Wu L."/>
            <person name="Ma J."/>
        </authorList>
    </citation>
    <scope>NUCLEOTIDE SEQUENCE [LARGE SCALE GENOMIC DNA]</scope>
    <source>
        <strain evidence="2">CCUG 66188</strain>
    </source>
</reference>
<keyword evidence="2" id="KW-1185">Reference proteome</keyword>
<dbReference type="RefSeq" id="WP_380001939.1">
    <property type="nucleotide sequence ID" value="NZ_JBHSGN010000170.1"/>
</dbReference>
<organism evidence="1 2">
    <name type="scientific">Dysgonomonas termitidis</name>
    <dbReference type="NCBI Taxonomy" id="1516126"/>
    <lineage>
        <taxon>Bacteria</taxon>
        <taxon>Pseudomonadati</taxon>
        <taxon>Bacteroidota</taxon>
        <taxon>Bacteroidia</taxon>
        <taxon>Bacteroidales</taxon>
        <taxon>Dysgonomonadaceae</taxon>
        <taxon>Dysgonomonas</taxon>
    </lineage>
</organism>
<accession>A0ABV9L403</accession>
<dbReference type="Gene3D" id="2.60.40.3080">
    <property type="match status" value="1"/>
</dbReference>
<evidence type="ECO:0000313" key="1">
    <source>
        <dbReference type="EMBL" id="MFC4677090.1"/>
    </source>
</evidence>
<dbReference type="InterPro" id="IPR021638">
    <property type="entry name" value="DUF3244"/>
</dbReference>
<protein>
    <submittedName>
        <fullName evidence="1">DUF3244 domain-containing protein</fullName>
    </submittedName>
</protein>